<feature type="compositionally biased region" description="Polar residues" evidence="2">
    <location>
        <begin position="274"/>
        <end position="292"/>
    </location>
</feature>
<dbReference type="Gene3D" id="3.30.40.10">
    <property type="entry name" value="Zinc/RING finger domain, C3HC4 (zinc finger)"/>
    <property type="match status" value="1"/>
</dbReference>
<evidence type="ECO:0000256" key="2">
    <source>
        <dbReference type="SAM" id="MobiDB-lite"/>
    </source>
</evidence>
<feature type="domain" description="RING-type" evidence="3">
    <location>
        <begin position="25"/>
        <end position="70"/>
    </location>
</feature>
<feature type="region of interest" description="Disordered" evidence="2">
    <location>
        <begin position="237"/>
        <end position="259"/>
    </location>
</feature>
<dbReference type="InterPro" id="IPR013083">
    <property type="entry name" value="Znf_RING/FYVE/PHD"/>
</dbReference>
<dbReference type="PANTHER" id="PTHR46798:SF3">
    <property type="entry name" value="RING FINGER FAMILY PROTEIN"/>
    <property type="match status" value="1"/>
</dbReference>
<dbReference type="PANTHER" id="PTHR46798">
    <property type="entry name" value="OS09G0511500 PROTEIN"/>
    <property type="match status" value="1"/>
</dbReference>
<dbReference type="GO" id="GO:0008270">
    <property type="term" value="F:zinc ion binding"/>
    <property type="evidence" value="ECO:0007669"/>
    <property type="project" value="UniProtKB-KW"/>
</dbReference>
<reference evidence="4 5" key="1">
    <citation type="journal article" date="2024" name="Plant Biotechnol. J.">
        <title>Dendrobium thyrsiflorum genome and its molecular insights into genes involved in important horticultural traits.</title>
        <authorList>
            <person name="Chen B."/>
            <person name="Wang J.Y."/>
            <person name="Zheng P.J."/>
            <person name="Li K.L."/>
            <person name="Liang Y.M."/>
            <person name="Chen X.F."/>
            <person name="Zhang C."/>
            <person name="Zhao X."/>
            <person name="He X."/>
            <person name="Zhang G.Q."/>
            <person name="Liu Z.J."/>
            <person name="Xu Q."/>
        </authorList>
    </citation>
    <scope>NUCLEOTIDE SEQUENCE [LARGE SCALE GENOMIC DNA]</scope>
    <source>
        <strain evidence="4">GZMU011</strain>
    </source>
</reference>
<evidence type="ECO:0000256" key="1">
    <source>
        <dbReference type="PROSITE-ProRule" id="PRU00175"/>
    </source>
</evidence>
<evidence type="ECO:0000313" key="4">
    <source>
        <dbReference type="EMBL" id="KAL0919356.1"/>
    </source>
</evidence>
<feature type="region of interest" description="Disordered" evidence="2">
    <location>
        <begin position="274"/>
        <end position="305"/>
    </location>
</feature>
<dbReference type="InterPro" id="IPR001841">
    <property type="entry name" value="Znf_RING"/>
</dbReference>
<dbReference type="PROSITE" id="PS50089">
    <property type="entry name" value="ZF_RING_2"/>
    <property type="match status" value="1"/>
</dbReference>
<feature type="compositionally biased region" description="Polar residues" evidence="2">
    <location>
        <begin position="384"/>
        <end position="393"/>
    </location>
</feature>
<dbReference type="AlphaFoldDB" id="A0ABD0V9U5"/>
<sequence length="407" mass="44616">MGSGESDAAEGDGGGGGAKEVVIACSICLEVVMTGGGRSTVKLQCAHEFHLDCIGSAFNAKGMMQCPNCRNVEKGNWLYGNGYCFLPSFNMDEWTHDDELYDLNFLEMPYRVRWCPVSRIGRVTSSFENGESFPSVAFQNLVGHHVITELPSISVFAHPCPHLSGFHQVQPTSAPTFRASSDGITDTSSYYHQWSQVSDSTEAAPLSLPTSDALYHGTWDRYQSAYSHPRDIATASIQAPVSHPAPRSTRLEDGGPHRAGSLVYSVIGRHGSQTAPGLPHLSSSNRAPSQTQELHRQANISADPWRSGNSTDLAFAGRSLWPPSNHLGLYMYPLPVSFHSSVGDMMSTGAQFRRSGVQFMPFTSHTGSMESGSWTHFRRRNSSSERQIAQARTENPPYVPNRLRPYI</sequence>
<dbReference type="SUPFAM" id="SSF57850">
    <property type="entry name" value="RING/U-box"/>
    <property type="match status" value="1"/>
</dbReference>
<proteinExistence type="predicted"/>
<keyword evidence="1" id="KW-0479">Metal-binding</keyword>
<evidence type="ECO:0000259" key="3">
    <source>
        <dbReference type="PROSITE" id="PS50089"/>
    </source>
</evidence>
<keyword evidence="1" id="KW-0863">Zinc-finger</keyword>
<protein>
    <recommendedName>
        <fullName evidence="3">RING-type domain-containing protein</fullName>
    </recommendedName>
</protein>
<comment type="caution">
    <text evidence="4">The sequence shown here is derived from an EMBL/GenBank/DDBJ whole genome shotgun (WGS) entry which is preliminary data.</text>
</comment>
<organism evidence="4 5">
    <name type="scientific">Dendrobium thyrsiflorum</name>
    <name type="common">Pinecone-like raceme dendrobium</name>
    <name type="synonym">Orchid</name>
    <dbReference type="NCBI Taxonomy" id="117978"/>
    <lineage>
        <taxon>Eukaryota</taxon>
        <taxon>Viridiplantae</taxon>
        <taxon>Streptophyta</taxon>
        <taxon>Embryophyta</taxon>
        <taxon>Tracheophyta</taxon>
        <taxon>Spermatophyta</taxon>
        <taxon>Magnoliopsida</taxon>
        <taxon>Liliopsida</taxon>
        <taxon>Asparagales</taxon>
        <taxon>Orchidaceae</taxon>
        <taxon>Epidendroideae</taxon>
        <taxon>Malaxideae</taxon>
        <taxon>Dendrobiinae</taxon>
        <taxon>Dendrobium</taxon>
    </lineage>
</organism>
<dbReference type="Pfam" id="PF13639">
    <property type="entry name" value="zf-RING_2"/>
    <property type="match status" value="1"/>
</dbReference>
<feature type="region of interest" description="Disordered" evidence="2">
    <location>
        <begin position="381"/>
        <end position="407"/>
    </location>
</feature>
<name>A0ABD0V9U5_DENTH</name>
<accession>A0ABD0V9U5</accession>
<dbReference type="Proteomes" id="UP001552299">
    <property type="component" value="Unassembled WGS sequence"/>
</dbReference>
<gene>
    <name evidence="4" type="ORF">M5K25_011444</name>
</gene>
<evidence type="ECO:0000313" key="5">
    <source>
        <dbReference type="Proteomes" id="UP001552299"/>
    </source>
</evidence>
<keyword evidence="5" id="KW-1185">Reference proteome</keyword>
<dbReference type="EMBL" id="JANQDX010000009">
    <property type="protein sequence ID" value="KAL0919356.1"/>
    <property type="molecule type" value="Genomic_DNA"/>
</dbReference>
<keyword evidence="1" id="KW-0862">Zinc</keyword>
<dbReference type="SMART" id="SM00184">
    <property type="entry name" value="RING"/>
    <property type="match status" value="1"/>
</dbReference>
<dbReference type="InterPro" id="IPR044274">
    <property type="entry name" value="RFI2"/>
</dbReference>